<dbReference type="EMBL" id="CZPZ01000012">
    <property type="protein sequence ID" value="CUS35176.1"/>
    <property type="molecule type" value="Genomic_DNA"/>
</dbReference>
<dbReference type="InterPro" id="IPR000644">
    <property type="entry name" value="CBS_dom"/>
</dbReference>
<dbReference type="OrthoDB" id="9790355at2"/>
<feature type="domain" description="CBS" evidence="3">
    <location>
        <begin position="87"/>
        <end position="142"/>
    </location>
</feature>
<evidence type="ECO:0000313" key="4">
    <source>
        <dbReference type="EMBL" id="CUS35176.1"/>
    </source>
</evidence>
<protein>
    <recommendedName>
        <fullName evidence="3">CBS domain-containing protein</fullName>
    </recommendedName>
</protein>
<sequence length="152" mass="17299">MRLAQYFEHAYDPKTLTVRQIMEGSVFTVSPETRGIRIAEIMTERNFGAVPIVERDSTLVGLVSEFDLLRAIDEGKDLRHIMAEDMMTRNVVTVTEDMLVQDFIKLIQEKHLIRTPVVKGNTLVGIATRRDAVFAYVKATASYWRPRKGGDL</sequence>
<evidence type="ECO:0000256" key="2">
    <source>
        <dbReference type="PROSITE-ProRule" id="PRU00703"/>
    </source>
</evidence>
<evidence type="ECO:0000256" key="1">
    <source>
        <dbReference type="ARBA" id="ARBA00023122"/>
    </source>
</evidence>
<dbReference type="Pfam" id="PF00571">
    <property type="entry name" value="CBS"/>
    <property type="match status" value="2"/>
</dbReference>
<name>A0A0S4LF07_9BACT</name>
<dbReference type="InterPro" id="IPR051257">
    <property type="entry name" value="Diverse_CBS-Domain"/>
</dbReference>
<feature type="domain" description="CBS" evidence="3">
    <location>
        <begin position="22"/>
        <end position="78"/>
    </location>
</feature>
<dbReference type="InterPro" id="IPR046342">
    <property type="entry name" value="CBS_dom_sf"/>
</dbReference>
<dbReference type="PROSITE" id="PS51371">
    <property type="entry name" value="CBS"/>
    <property type="match status" value="2"/>
</dbReference>
<dbReference type="PANTHER" id="PTHR43080">
    <property type="entry name" value="CBS DOMAIN-CONTAINING PROTEIN CBSX3, MITOCHONDRIAL"/>
    <property type="match status" value="1"/>
</dbReference>
<gene>
    <name evidence="4" type="ORF">COMA2_20126</name>
</gene>
<evidence type="ECO:0000259" key="3">
    <source>
        <dbReference type="PROSITE" id="PS51371"/>
    </source>
</evidence>
<dbReference type="Gene3D" id="3.10.580.10">
    <property type="entry name" value="CBS-domain"/>
    <property type="match status" value="1"/>
</dbReference>
<dbReference type="STRING" id="1742973.COMA2_20126"/>
<accession>A0A0S4LF07</accession>
<evidence type="ECO:0000313" key="5">
    <source>
        <dbReference type="Proteomes" id="UP000198736"/>
    </source>
</evidence>
<dbReference type="Proteomes" id="UP000198736">
    <property type="component" value="Unassembled WGS sequence"/>
</dbReference>
<keyword evidence="5" id="KW-1185">Reference proteome</keyword>
<dbReference type="PANTHER" id="PTHR43080:SF2">
    <property type="entry name" value="CBS DOMAIN-CONTAINING PROTEIN"/>
    <property type="match status" value="1"/>
</dbReference>
<reference evidence="5" key="1">
    <citation type="submission" date="2015-10" db="EMBL/GenBank/DDBJ databases">
        <authorList>
            <person name="Luecker S."/>
            <person name="Luecker S."/>
        </authorList>
    </citation>
    <scope>NUCLEOTIDE SEQUENCE [LARGE SCALE GENOMIC DNA]</scope>
</reference>
<dbReference type="SMART" id="SM00116">
    <property type="entry name" value="CBS"/>
    <property type="match status" value="2"/>
</dbReference>
<dbReference type="AlphaFoldDB" id="A0A0S4LF07"/>
<keyword evidence="1 2" id="KW-0129">CBS domain</keyword>
<dbReference type="SUPFAM" id="SSF54631">
    <property type="entry name" value="CBS-domain pair"/>
    <property type="match status" value="1"/>
</dbReference>
<organism evidence="4 5">
    <name type="scientific">Candidatus Nitrospira nitrificans</name>
    <dbReference type="NCBI Taxonomy" id="1742973"/>
    <lineage>
        <taxon>Bacteria</taxon>
        <taxon>Pseudomonadati</taxon>
        <taxon>Nitrospirota</taxon>
        <taxon>Nitrospiria</taxon>
        <taxon>Nitrospirales</taxon>
        <taxon>Nitrospiraceae</taxon>
        <taxon>Nitrospira</taxon>
    </lineage>
</organism>
<dbReference type="RefSeq" id="WP_090896591.1">
    <property type="nucleotide sequence ID" value="NZ_CZPZ01000012.1"/>
</dbReference>
<proteinExistence type="predicted"/>